<gene>
    <name evidence="2" type="ORF">JGS22_006440</name>
</gene>
<dbReference type="RefSeq" id="WP_211040687.1">
    <property type="nucleotide sequence ID" value="NZ_JAELVF020000001.1"/>
</dbReference>
<feature type="compositionally biased region" description="Basic and acidic residues" evidence="1">
    <location>
        <begin position="24"/>
        <end position="34"/>
    </location>
</feature>
<comment type="caution">
    <text evidence="2">The sequence shown here is derived from an EMBL/GenBank/DDBJ whole genome shotgun (WGS) entry which is preliminary data.</text>
</comment>
<keyword evidence="3" id="KW-1185">Reference proteome</keyword>
<evidence type="ECO:0000313" key="2">
    <source>
        <dbReference type="EMBL" id="MBU7597281.1"/>
    </source>
</evidence>
<protein>
    <submittedName>
        <fullName evidence="2">Uncharacterized protein</fullName>
    </submittedName>
</protein>
<sequence>MSRRHQEHSRFAEQQRQKNLAVEQRAEHQARDMHSMAAKGRGKTARATARRQGRD</sequence>
<dbReference type="Proteomes" id="UP000694501">
    <property type="component" value="Unassembled WGS sequence"/>
</dbReference>
<dbReference type="AlphaFoldDB" id="A0A949JCE9"/>
<evidence type="ECO:0000313" key="3">
    <source>
        <dbReference type="Proteomes" id="UP000694501"/>
    </source>
</evidence>
<accession>A0A949JCE9</accession>
<reference evidence="2" key="1">
    <citation type="submission" date="2021-06" db="EMBL/GenBank/DDBJ databases">
        <title>Sequencing of actinobacteria type strains.</title>
        <authorList>
            <person name="Nguyen G.-S."/>
            <person name="Wentzel A."/>
        </authorList>
    </citation>
    <scope>NUCLEOTIDE SEQUENCE</scope>
    <source>
        <strain evidence="2">P38-E01</strain>
    </source>
</reference>
<name>A0A949JCE9_9ACTN</name>
<proteinExistence type="predicted"/>
<feature type="region of interest" description="Disordered" evidence="1">
    <location>
        <begin position="1"/>
        <end position="55"/>
    </location>
</feature>
<organism evidence="2 3">
    <name type="scientific">Streptomyces tardus</name>
    <dbReference type="NCBI Taxonomy" id="2780544"/>
    <lineage>
        <taxon>Bacteria</taxon>
        <taxon>Bacillati</taxon>
        <taxon>Actinomycetota</taxon>
        <taxon>Actinomycetes</taxon>
        <taxon>Kitasatosporales</taxon>
        <taxon>Streptomycetaceae</taxon>
        <taxon>Streptomyces</taxon>
    </lineage>
</organism>
<feature type="compositionally biased region" description="Basic residues" evidence="1">
    <location>
        <begin position="40"/>
        <end position="55"/>
    </location>
</feature>
<evidence type="ECO:0000256" key="1">
    <source>
        <dbReference type="SAM" id="MobiDB-lite"/>
    </source>
</evidence>
<dbReference type="EMBL" id="JAELVF020000001">
    <property type="protein sequence ID" value="MBU7597281.1"/>
    <property type="molecule type" value="Genomic_DNA"/>
</dbReference>